<dbReference type="GO" id="GO:0047575">
    <property type="term" value="F:4-carboxymuconolactone decarboxylase activity"/>
    <property type="evidence" value="ECO:0007669"/>
    <property type="project" value="UniProtKB-EC"/>
</dbReference>
<organism evidence="3 4">
    <name type="scientific">Nocardioides eburneiflavus</name>
    <dbReference type="NCBI Taxonomy" id="2518372"/>
    <lineage>
        <taxon>Bacteria</taxon>
        <taxon>Bacillati</taxon>
        <taxon>Actinomycetota</taxon>
        <taxon>Actinomycetes</taxon>
        <taxon>Propionibacteriales</taxon>
        <taxon>Nocardioidaceae</taxon>
        <taxon>Nocardioides</taxon>
    </lineage>
</organism>
<dbReference type="Gene3D" id="1.20.1290.10">
    <property type="entry name" value="AhpD-like"/>
    <property type="match status" value="1"/>
</dbReference>
<dbReference type="InterPro" id="IPR000073">
    <property type="entry name" value="AB_hydrolase_1"/>
</dbReference>
<evidence type="ECO:0000259" key="1">
    <source>
        <dbReference type="Pfam" id="PF02627"/>
    </source>
</evidence>
<evidence type="ECO:0000313" key="4">
    <source>
        <dbReference type="Proteomes" id="UP000297496"/>
    </source>
</evidence>
<gene>
    <name evidence="3" type="primary">pcaC</name>
    <name evidence="3" type="ORF">EXE59_16265</name>
</gene>
<dbReference type="InterPro" id="IPR052512">
    <property type="entry name" value="4CMD/NDH-1_regulator"/>
</dbReference>
<comment type="caution">
    <text evidence="3">The sequence shown here is derived from an EMBL/GenBank/DDBJ whole genome shotgun (WGS) entry which is preliminary data.</text>
</comment>
<dbReference type="EMBL" id="SRRO01000001">
    <property type="protein sequence ID" value="TGN65339.1"/>
    <property type="molecule type" value="Genomic_DNA"/>
</dbReference>
<dbReference type="Pfam" id="PF02627">
    <property type="entry name" value="CMD"/>
    <property type="match status" value="1"/>
</dbReference>
<dbReference type="InterPro" id="IPR003779">
    <property type="entry name" value="CMD-like"/>
</dbReference>
<protein>
    <submittedName>
        <fullName evidence="3">4-carboxymuconolactone decarboxylase</fullName>
        <ecNumber evidence="3">4.1.1.44</ecNumber>
    </submittedName>
</protein>
<dbReference type="PANTHER" id="PTHR33570">
    <property type="entry name" value="4-CARBOXYMUCONOLACTONE DECARBOXYLASE FAMILY PROTEIN"/>
    <property type="match status" value="1"/>
</dbReference>
<dbReference type="InterPro" id="IPR029032">
    <property type="entry name" value="AhpD-like"/>
</dbReference>
<feature type="domain" description="AB hydrolase-1" evidence="2">
    <location>
        <begin position="32"/>
        <end position="257"/>
    </location>
</feature>
<dbReference type="PRINTS" id="PR00111">
    <property type="entry name" value="ABHYDROLASE"/>
</dbReference>
<evidence type="ECO:0000313" key="3">
    <source>
        <dbReference type="EMBL" id="TGN65339.1"/>
    </source>
</evidence>
<dbReference type="NCBIfam" id="TIGR02425">
    <property type="entry name" value="decarb_PcaC"/>
    <property type="match status" value="1"/>
</dbReference>
<dbReference type="Pfam" id="PF12697">
    <property type="entry name" value="Abhydrolase_6"/>
    <property type="match status" value="1"/>
</dbReference>
<dbReference type="RefSeq" id="WP_135839836.1">
    <property type="nucleotide sequence ID" value="NZ_SRRO01000001.1"/>
</dbReference>
<dbReference type="SUPFAM" id="SSF69118">
    <property type="entry name" value="AhpD-like"/>
    <property type="match status" value="1"/>
</dbReference>
<name>A0A4Z1CMP0_9ACTN</name>
<proteinExistence type="predicted"/>
<dbReference type="EC" id="4.1.1.44" evidence="3"/>
<evidence type="ECO:0000259" key="2">
    <source>
        <dbReference type="Pfam" id="PF12697"/>
    </source>
</evidence>
<feature type="domain" description="Carboxymuconolactone decarboxylase-like" evidence="1">
    <location>
        <begin position="304"/>
        <end position="386"/>
    </location>
</feature>
<sequence length="401" mass="42232">MSTPHLAGVELAGSPDLPLLVCGPSLGTSATALWSPVAALLGDDFHVVAWDLPGHGVNRSVPTEDPTMTDLAAGVLAFVDGVLAARGEAGGSFVHAGDSVGGAVGLQLLLDAPERVRAAAVVCSGARLGDEAMWRERADLVRRSGTPVMVEGSARRWFRPGFIEEQPELVTGLLRALQEADRFGYASVCGALATFDVRDRLGEITAPVVAVAGAYDVAAPVAGMAEVAHGVSDGRLFVLDRVAHQAPVEAPAETAAAIREVAGLAGPPDTVAGRVEAGMKVRREVLGDAHVDRATASATDLTREFQELITDYAWGGIWTRPGLDRRSRSMITLTALIARAHHEELAMHLRAARTNGLTDDEIKELILQTAIYCGVPDANTAFRIAQTTLDDLEHDPKDTPS</sequence>
<reference evidence="3 4" key="1">
    <citation type="submission" date="2019-04" db="EMBL/GenBank/DDBJ databases">
        <title>Three New Species of Nocardioides, Nocardioides euryhalodurans sp. nov., Nocardioides seonyuensis sp. nov. and Nocardioides eburneoflavus sp. nov. Isolated from Soil.</title>
        <authorList>
            <person name="Roh S.G."/>
            <person name="Lee C."/>
            <person name="Kim M.-K."/>
            <person name="Kim S.B."/>
        </authorList>
    </citation>
    <scope>NUCLEOTIDE SEQUENCE [LARGE SCALE GENOMIC DNA]</scope>
    <source>
        <strain evidence="3 4">MMS17-SY213</strain>
    </source>
</reference>
<dbReference type="OrthoDB" id="9802489at2"/>
<dbReference type="InterPro" id="IPR012788">
    <property type="entry name" value="Decarb_PcaC"/>
</dbReference>
<dbReference type="InterPro" id="IPR029058">
    <property type="entry name" value="AB_hydrolase_fold"/>
</dbReference>
<dbReference type="SUPFAM" id="SSF53474">
    <property type="entry name" value="alpha/beta-Hydrolases"/>
    <property type="match status" value="1"/>
</dbReference>
<dbReference type="AlphaFoldDB" id="A0A4Z1CMP0"/>
<keyword evidence="4" id="KW-1185">Reference proteome</keyword>
<keyword evidence="3" id="KW-0456">Lyase</keyword>
<dbReference type="PANTHER" id="PTHR33570:SF2">
    <property type="entry name" value="CARBOXYMUCONOLACTONE DECARBOXYLASE-LIKE DOMAIN-CONTAINING PROTEIN"/>
    <property type="match status" value="1"/>
</dbReference>
<dbReference type="Gene3D" id="3.40.50.1820">
    <property type="entry name" value="alpha/beta hydrolase"/>
    <property type="match status" value="1"/>
</dbReference>
<dbReference type="Proteomes" id="UP000297496">
    <property type="component" value="Unassembled WGS sequence"/>
</dbReference>
<dbReference type="GO" id="GO:0051920">
    <property type="term" value="F:peroxiredoxin activity"/>
    <property type="evidence" value="ECO:0007669"/>
    <property type="project" value="InterPro"/>
</dbReference>
<accession>A0A4Z1CMP0</accession>